<proteinExistence type="predicted"/>
<evidence type="ECO:0000313" key="2">
    <source>
        <dbReference type="EMBL" id="KAK2085254.1"/>
    </source>
</evidence>
<evidence type="ECO:0000313" key="3">
    <source>
        <dbReference type="Proteomes" id="UP001266305"/>
    </source>
</evidence>
<name>A0ABQ9TKM3_SAGOE</name>
<evidence type="ECO:0000256" key="1">
    <source>
        <dbReference type="SAM" id="MobiDB-lite"/>
    </source>
</evidence>
<dbReference type="Proteomes" id="UP001266305">
    <property type="component" value="Unassembled WGS sequence"/>
</dbReference>
<organism evidence="2 3">
    <name type="scientific">Saguinus oedipus</name>
    <name type="common">Cotton-top tamarin</name>
    <name type="synonym">Oedipomidas oedipus</name>
    <dbReference type="NCBI Taxonomy" id="9490"/>
    <lineage>
        <taxon>Eukaryota</taxon>
        <taxon>Metazoa</taxon>
        <taxon>Chordata</taxon>
        <taxon>Craniata</taxon>
        <taxon>Vertebrata</taxon>
        <taxon>Euteleostomi</taxon>
        <taxon>Mammalia</taxon>
        <taxon>Eutheria</taxon>
        <taxon>Euarchontoglires</taxon>
        <taxon>Primates</taxon>
        <taxon>Haplorrhini</taxon>
        <taxon>Platyrrhini</taxon>
        <taxon>Cebidae</taxon>
        <taxon>Callitrichinae</taxon>
        <taxon>Saguinus</taxon>
    </lineage>
</organism>
<keyword evidence="3" id="KW-1185">Reference proteome</keyword>
<reference evidence="2 3" key="1">
    <citation type="submission" date="2023-05" db="EMBL/GenBank/DDBJ databases">
        <title>B98-5 Cell Line De Novo Hybrid Assembly: An Optical Mapping Approach.</title>
        <authorList>
            <person name="Kananen K."/>
            <person name="Auerbach J.A."/>
            <person name="Kautto E."/>
            <person name="Blachly J.S."/>
        </authorList>
    </citation>
    <scope>NUCLEOTIDE SEQUENCE [LARGE SCALE GENOMIC DNA]</scope>
    <source>
        <strain evidence="2">B95-8</strain>
        <tissue evidence="2">Cell line</tissue>
    </source>
</reference>
<feature type="region of interest" description="Disordered" evidence="1">
    <location>
        <begin position="67"/>
        <end position="221"/>
    </location>
</feature>
<dbReference type="EMBL" id="JASSZA010000021">
    <property type="protein sequence ID" value="KAK2085254.1"/>
    <property type="molecule type" value="Genomic_DNA"/>
</dbReference>
<accession>A0ABQ9TKM3</accession>
<comment type="caution">
    <text evidence="2">The sequence shown here is derived from an EMBL/GenBank/DDBJ whole genome shotgun (WGS) entry which is preliminary data.</text>
</comment>
<gene>
    <name evidence="2" type="ORF">P7K49_036554</name>
</gene>
<sequence length="260" mass="27517">MQAKGTGPQEVPVLVSEHRNFSSGLGRGKNVRGVPLSRSSVARPWASFPCVPTLSVLTATLCRPTPVGAAPPQNHAASRSRSRQPHREALARAPRRPLVTLTAPGRAARHREARETSNGPRLRRLVQRGRAASRDTAPTRPLGWESRAAGNQRLTAPWGPEDGATARAGPDGAQPGEQEDEMRAPQQPPLVAVLPTGQDGLQPRPGAPLGPADRAPHPRRRCARVGTATNGRQLHGAHFPGLARTLEGLSRREGSGGACG</sequence>
<protein>
    <submittedName>
        <fullName evidence="2">Uncharacterized protein</fullName>
    </submittedName>
</protein>